<proteinExistence type="predicted"/>
<sequence length="566" mass="63863">MCHSLSPSSPFLSADSCCHLRRCEFSGLCCLNPITNFQISRHRRTSLSVSVAVRKVEASWFFPDGNANDRYGGWAISADQVDKKKGLPPFLIAGIGTTIAILLSALAHRSLTRKGFNFPFNIQLHALQGMLKPSEPKASEEYPTISEAGPEAQASDEMNETQPSASVPKLERIFVPVVVDSTQQEALLLLKKLKIVEDDVKADKLCTRREYARWLVRANSLLERDPKRRIVPSVLLAGSIVSAFDDMSIEDPDFCYIQALAEAGIVLSKLSGNNNRFSDRDGFKGQEKIDFLPDRIISRLDLIDWKAQLEYSSIEGIEKKISRTKLGFTDVREIRPDATPGLFLDTLAGDKSILRKVFGQIKRLQPSKPATKAQAAVTLTSGRMTEAIDNELSRLEAENTLRRVEMEEIKAELLGKGEIQKFWEEKMNEEKTRGSLVERDFLAAVHDLEQEKIVQGKSMARILKEKAALDCQKQLLSSLKEEVNEMSERLDCEKVSFMTEKQTLEEMFNELQANQEAMLDAKSILEAEKEALQILRSWIEDEARKNQARAKVLEEVGRRWKWDDQA</sequence>
<dbReference type="AlphaFoldDB" id="A0A9Q0H979"/>
<gene>
    <name evidence="4" type="ORF">NE237_020503</name>
</gene>
<keyword evidence="3" id="KW-0812">Transmembrane</keyword>
<dbReference type="Proteomes" id="UP001141806">
    <property type="component" value="Unassembled WGS sequence"/>
</dbReference>
<name>A0A9Q0H979_9MAGN</name>
<evidence type="ECO:0000313" key="5">
    <source>
        <dbReference type="Proteomes" id="UP001141806"/>
    </source>
</evidence>
<accession>A0A9Q0H979</accession>
<comment type="caution">
    <text evidence="4">The sequence shown here is derived from an EMBL/GenBank/DDBJ whole genome shotgun (WGS) entry which is preliminary data.</text>
</comment>
<evidence type="ECO:0000256" key="1">
    <source>
        <dbReference type="SAM" id="Coils"/>
    </source>
</evidence>
<keyword evidence="3" id="KW-0472">Membrane</keyword>
<dbReference type="PANTHER" id="PTHR33740:SF1">
    <property type="entry name" value="SLH DOMAIN PROTEIN"/>
    <property type="match status" value="1"/>
</dbReference>
<keyword evidence="5" id="KW-1185">Reference proteome</keyword>
<keyword evidence="1" id="KW-0175">Coiled coil</keyword>
<feature type="transmembrane region" description="Helical" evidence="3">
    <location>
        <begin position="87"/>
        <end position="107"/>
    </location>
</feature>
<feature type="coiled-coil region" evidence="1">
    <location>
        <begin position="469"/>
        <end position="521"/>
    </location>
</feature>
<evidence type="ECO:0000256" key="2">
    <source>
        <dbReference type="SAM" id="MobiDB-lite"/>
    </source>
</evidence>
<organism evidence="4 5">
    <name type="scientific">Protea cynaroides</name>
    <dbReference type="NCBI Taxonomy" id="273540"/>
    <lineage>
        <taxon>Eukaryota</taxon>
        <taxon>Viridiplantae</taxon>
        <taxon>Streptophyta</taxon>
        <taxon>Embryophyta</taxon>
        <taxon>Tracheophyta</taxon>
        <taxon>Spermatophyta</taxon>
        <taxon>Magnoliopsida</taxon>
        <taxon>Proteales</taxon>
        <taxon>Proteaceae</taxon>
        <taxon>Protea</taxon>
    </lineage>
</organism>
<dbReference type="EMBL" id="JAMYWD010000009">
    <property type="protein sequence ID" value="KAJ4960593.1"/>
    <property type="molecule type" value="Genomic_DNA"/>
</dbReference>
<dbReference type="PANTHER" id="PTHR33740">
    <property type="entry name" value="GPI-ANCHORED ADHESIN-LIKE PROTEIN"/>
    <property type="match status" value="1"/>
</dbReference>
<protein>
    <recommendedName>
        <fullName evidence="6">SLH domain-containing protein</fullName>
    </recommendedName>
</protein>
<keyword evidence="3" id="KW-1133">Transmembrane helix</keyword>
<evidence type="ECO:0008006" key="6">
    <source>
        <dbReference type="Google" id="ProtNLM"/>
    </source>
</evidence>
<feature type="region of interest" description="Disordered" evidence="2">
    <location>
        <begin position="135"/>
        <end position="162"/>
    </location>
</feature>
<reference evidence="4" key="1">
    <citation type="journal article" date="2023" name="Plant J.">
        <title>The genome of the king protea, Protea cynaroides.</title>
        <authorList>
            <person name="Chang J."/>
            <person name="Duong T.A."/>
            <person name="Schoeman C."/>
            <person name="Ma X."/>
            <person name="Roodt D."/>
            <person name="Barker N."/>
            <person name="Li Z."/>
            <person name="Van de Peer Y."/>
            <person name="Mizrachi E."/>
        </authorList>
    </citation>
    <scope>NUCLEOTIDE SEQUENCE</scope>
    <source>
        <tissue evidence="4">Young leaves</tissue>
    </source>
</reference>
<evidence type="ECO:0000313" key="4">
    <source>
        <dbReference type="EMBL" id="KAJ4960593.1"/>
    </source>
</evidence>
<dbReference type="OrthoDB" id="1931230at2759"/>
<evidence type="ECO:0000256" key="3">
    <source>
        <dbReference type="SAM" id="Phobius"/>
    </source>
</evidence>